<dbReference type="PANTHER" id="PTHR46377:SF1">
    <property type="entry name" value="DUAL SPECIFICITY PROTEIN PHOSPHATASE 19"/>
    <property type="match status" value="1"/>
</dbReference>
<organism evidence="5 6">
    <name type="scientific">Henosepilachna vigintioctopunctata</name>
    <dbReference type="NCBI Taxonomy" id="420089"/>
    <lineage>
        <taxon>Eukaryota</taxon>
        <taxon>Metazoa</taxon>
        <taxon>Ecdysozoa</taxon>
        <taxon>Arthropoda</taxon>
        <taxon>Hexapoda</taxon>
        <taxon>Insecta</taxon>
        <taxon>Pterygota</taxon>
        <taxon>Neoptera</taxon>
        <taxon>Endopterygota</taxon>
        <taxon>Coleoptera</taxon>
        <taxon>Polyphaga</taxon>
        <taxon>Cucujiformia</taxon>
        <taxon>Coccinelloidea</taxon>
        <taxon>Coccinellidae</taxon>
        <taxon>Epilachninae</taxon>
        <taxon>Epilachnini</taxon>
        <taxon>Henosepilachna</taxon>
    </lineage>
</organism>
<dbReference type="InterPro" id="IPR000387">
    <property type="entry name" value="Tyr_Pase_dom"/>
</dbReference>
<dbReference type="SUPFAM" id="SSF52799">
    <property type="entry name" value="(Phosphotyrosine protein) phosphatases II"/>
    <property type="match status" value="1"/>
</dbReference>
<dbReference type="PROSITE" id="PS50054">
    <property type="entry name" value="TYR_PHOSPHATASE_DUAL"/>
    <property type="match status" value="1"/>
</dbReference>
<evidence type="ECO:0000256" key="2">
    <source>
        <dbReference type="ARBA" id="ARBA00022912"/>
    </source>
</evidence>
<keyword evidence="2" id="KW-0904">Protein phosphatase</keyword>
<dbReference type="EMBL" id="JARQZJ010000063">
    <property type="protein sequence ID" value="KAK9879889.1"/>
    <property type="molecule type" value="Genomic_DNA"/>
</dbReference>
<dbReference type="PROSITE" id="PS50056">
    <property type="entry name" value="TYR_PHOSPHATASE_2"/>
    <property type="match status" value="1"/>
</dbReference>
<reference evidence="5 6" key="1">
    <citation type="submission" date="2023-03" db="EMBL/GenBank/DDBJ databases">
        <title>Genome insight into feeding habits of ladybird beetles.</title>
        <authorList>
            <person name="Li H.-S."/>
            <person name="Huang Y.-H."/>
            <person name="Pang H."/>
        </authorList>
    </citation>
    <scope>NUCLEOTIDE SEQUENCE [LARGE SCALE GENOMIC DNA]</scope>
    <source>
        <strain evidence="5">SYSU_2023b</strain>
        <tissue evidence="5">Whole body</tissue>
    </source>
</reference>
<dbReference type="CDD" id="cd14498">
    <property type="entry name" value="DSP"/>
    <property type="match status" value="1"/>
</dbReference>
<comment type="caution">
    <text evidence="5">The sequence shown here is derived from an EMBL/GenBank/DDBJ whole genome shotgun (WGS) entry which is preliminary data.</text>
</comment>
<dbReference type="AlphaFoldDB" id="A0AAW1UAD0"/>
<proteinExistence type="predicted"/>
<dbReference type="InterPro" id="IPR000340">
    <property type="entry name" value="Dual-sp_phosphatase_cat-dom"/>
</dbReference>
<dbReference type="InterPro" id="IPR029021">
    <property type="entry name" value="Prot-tyrosine_phosphatase-like"/>
</dbReference>
<dbReference type="Proteomes" id="UP001431783">
    <property type="component" value="Unassembled WGS sequence"/>
</dbReference>
<keyword evidence="6" id="KW-1185">Reference proteome</keyword>
<dbReference type="GO" id="GO:0005737">
    <property type="term" value="C:cytoplasm"/>
    <property type="evidence" value="ECO:0007669"/>
    <property type="project" value="TreeGrafter"/>
</dbReference>
<protein>
    <recommendedName>
        <fullName evidence="7">Dual specificity protein phosphatase</fullName>
    </recommendedName>
</protein>
<accession>A0AAW1UAD0</accession>
<feature type="domain" description="Tyrosine specific protein phosphatases" evidence="4">
    <location>
        <begin position="113"/>
        <end position="177"/>
    </location>
</feature>
<evidence type="ECO:0000313" key="6">
    <source>
        <dbReference type="Proteomes" id="UP001431783"/>
    </source>
</evidence>
<dbReference type="Pfam" id="PF00782">
    <property type="entry name" value="DSPc"/>
    <property type="match status" value="1"/>
</dbReference>
<evidence type="ECO:0000313" key="5">
    <source>
        <dbReference type="EMBL" id="KAK9879889.1"/>
    </source>
</evidence>
<dbReference type="PROSITE" id="PS00383">
    <property type="entry name" value="TYR_PHOSPHATASE_1"/>
    <property type="match status" value="1"/>
</dbReference>
<evidence type="ECO:0000259" key="3">
    <source>
        <dbReference type="PROSITE" id="PS50054"/>
    </source>
</evidence>
<evidence type="ECO:0008006" key="7">
    <source>
        <dbReference type="Google" id="ProtNLM"/>
    </source>
</evidence>
<gene>
    <name evidence="5" type="ORF">WA026_008389</name>
</gene>
<evidence type="ECO:0000256" key="1">
    <source>
        <dbReference type="ARBA" id="ARBA00022801"/>
    </source>
</evidence>
<dbReference type="SMART" id="SM00195">
    <property type="entry name" value="DSPc"/>
    <property type="match status" value="1"/>
</dbReference>
<dbReference type="PANTHER" id="PTHR46377">
    <property type="entry name" value="DUAL SPECIFICITY PROTEIN PHOSPHATASE 19"/>
    <property type="match status" value="1"/>
</dbReference>
<sequence>MSLLNEITEKKLTLKQTRTIITYPDGHCYVESRSSTLPEESIKKPYGYVVDNKPDDKPAKILTYLYFGSQDCCSREVIEKYSIVNILSIGIEAPCRCGEVTYHFLECLDLPETNIWEIVKKSVVVIENSVNNCENILVHCNAGVSRSASVIIGYLIYKHNFQFVNALEYVKSVHPSIQPNVGFLKQLEEHHLYI</sequence>
<feature type="domain" description="Tyrosine-protein phosphatase" evidence="3">
    <location>
        <begin position="57"/>
        <end position="194"/>
    </location>
</feature>
<evidence type="ECO:0000259" key="4">
    <source>
        <dbReference type="PROSITE" id="PS50056"/>
    </source>
</evidence>
<dbReference type="InterPro" id="IPR020422">
    <property type="entry name" value="TYR_PHOSPHATASE_DUAL_dom"/>
</dbReference>
<dbReference type="GO" id="GO:0008579">
    <property type="term" value="F:JUN kinase phosphatase activity"/>
    <property type="evidence" value="ECO:0007669"/>
    <property type="project" value="TreeGrafter"/>
</dbReference>
<dbReference type="Gene3D" id="3.90.190.10">
    <property type="entry name" value="Protein tyrosine phosphatase superfamily"/>
    <property type="match status" value="1"/>
</dbReference>
<dbReference type="InterPro" id="IPR016130">
    <property type="entry name" value="Tyr_Pase_AS"/>
</dbReference>
<keyword evidence="1" id="KW-0378">Hydrolase</keyword>
<name>A0AAW1UAD0_9CUCU</name>